<dbReference type="EMBL" id="JACAQA010000019">
    <property type="protein sequence ID" value="NWB87706.1"/>
    <property type="molecule type" value="Genomic_DNA"/>
</dbReference>
<evidence type="ECO:0000313" key="2">
    <source>
        <dbReference type="EMBL" id="NWB87706.1"/>
    </source>
</evidence>
<proteinExistence type="predicted"/>
<organism evidence="2 3">
    <name type="scientific">Pseudomonas gingeri</name>
    <dbReference type="NCBI Taxonomy" id="117681"/>
    <lineage>
        <taxon>Bacteria</taxon>
        <taxon>Pseudomonadati</taxon>
        <taxon>Pseudomonadota</taxon>
        <taxon>Gammaproteobacteria</taxon>
        <taxon>Pseudomonadales</taxon>
        <taxon>Pseudomonadaceae</taxon>
        <taxon>Pseudomonas</taxon>
    </lineage>
</organism>
<dbReference type="AlphaFoldDB" id="A0A7Y8BU01"/>
<reference evidence="2 3" key="1">
    <citation type="submission" date="2020-04" db="EMBL/GenBank/DDBJ databases">
        <title>Molecular characterization of pseudomonads from Agaricus bisporus reveal novel blotch 2 pathogens in Western Europe.</title>
        <authorList>
            <person name="Taparia T."/>
            <person name="Krijger M."/>
            <person name="Haynes E."/>
            <person name="Elpinstone J.G."/>
            <person name="Noble R."/>
            <person name="Van Der Wolf J."/>
        </authorList>
    </citation>
    <scope>NUCLEOTIDE SEQUENCE [LARGE SCALE GENOMIC DNA]</scope>
    <source>
        <strain evidence="2 3">G9001</strain>
    </source>
</reference>
<feature type="region of interest" description="Disordered" evidence="1">
    <location>
        <begin position="37"/>
        <end position="64"/>
    </location>
</feature>
<accession>A0A7Y8BU01</accession>
<evidence type="ECO:0000256" key="1">
    <source>
        <dbReference type="SAM" id="MobiDB-lite"/>
    </source>
</evidence>
<comment type="caution">
    <text evidence="2">The sequence shown here is derived from an EMBL/GenBank/DDBJ whole genome shotgun (WGS) entry which is preliminary data.</text>
</comment>
<dbReference type="RefSeq" id="WP_152741342.1">
    <property type="nucleotide sequence ID" value="NZ_JACAQA010000019.1"/>
</dbReference>
<dbReference type="Proteomes" id="UP000522864">
    <property type="component" value="Unassembled WGS sequence"/>
</dbReference>
<name>A0A7Y8BU01_9PSED</name>
<protein>
    <submittedName>
        <fullName evidence="2">Uncharacterized protein</fullName>
    </submittedName>
</protein>
<sequence length="180" mass="20427">MNDHTFKKHLSPHKPLDLDLDLAIDDFLKRGGTIDRVQGPVCEQAPPDTGDHAPTSEEEEQERARKTELLRELITKGAGICALQYSLKMNKNEIKRMARENGLKIVQSRSLHLTRKCRASHSATAEFAQDAIAGHAMHYCALGYTAIEIAQKLDLTVRQVCELGKNYRFELNHRNDHRDE</sequence>
<gene>
    <name evidence="2" type="ORF">HX830_22815</name>
</gene>
<evidence type="ECO:0000313" key="3">
    <source>
        <dbReference type="Proteomes" id="UP000522864"/>
    </source>
</evidence>